<dbReference type="InterPro" id="IPR012339">
    <property type="entry name" value="Phage_T4_Gp32_ssDNA-bd"/>
</dbReference>
<gene>
    <name evidence="2" type="ORF">ACFPZN_56590</name>
</gene>
<dbReference type="EMBL" id="JBHSON010000322">
    <property type="protein sequence ID" value="MFC5755086.1"/>
    <property type="molecule type" value="Genomic_DNA"/>
</dbReference>
<dbReference type="InterPro" id="IPR044947">
    <property type="entry name" value="Phage_T4_Gp32_ssDNA-bd_sf"/>
</dbReference>
<organism evidence="2 3">
    <name type="scientific">Actinomadura rugatobispora</name>
    <dbReference type="NCBI Taxonomy" id="1994"/>
    <lineage>
        <taxon>Bacteria</taxon>
        <taxon>Bacillati</taxon>
        <taxon>Actinomycetota</taxon>
        <taxon>Actinomycetes</taxon>
        <taxon>Streptosporangiales</taxon>
        <taxon>Thermomonosporaceae</taxon>
        <taxon>Actinomadura</taxon>
    </lineage>
</organism>
<dbReference type="RefSeq" id="WP_378293774.1">
    <property type="nucleotide sequence ID" value="NZ_JBHSON010000322.1"/>
</dbReference>
<comment type="caution">
    <text evidence="2">The sequence shown here is derived from an EMBL/GenBank/DDBJ whole genome shotgun (WGS) entry which is preliminary data.</text>
</comment>
<dbReference type="Gene3D" id="3.90.198.10">
    <property type="entry name" value="Replication Fork Single-Stranded Dna Binding Protein"/>
    <property type="match status" value="1"/>
</dbReference>
<protein>
    <recommendedName>
        <fullName evidence="1">Bacteriophage T4 Gp32 single-stranded DNA-binding domain-containing protein</fullName>
    </recommendedName>
</protein>
<sequence length="149" mass="16973">MSKSLLDLLNKTRGDIASKRGNNVDVTRLKDGNNYLRIFPNKDDPNGLFFQTFGMHYVKHQNEEGKDVTTAYICEQHTHGHACQLCEMVMEGRARFKGNKAMEERINSMRATPRYLVNGVLSAREDFADAEKCQLIELPSTVFDDICKV</sequence>
<accession>A0ABW1AKR6</accession>
<feature type="non-terminal residue" evidence="2">
    <location>
        <position position="149"/>
    </location>
</feature>
<feature type="domain" description="Bacteriophage T4 Gp32 single-stranded DNA-binding" evidence="1">
    <location>
        <begin position="30"/>
        <end position="147"/>
    </location>
</feature>
<name>A0ABW1AKR6_9ACTN</name>
<reference evidence="3" key="1">
    <citation type="journal article" date="2019" name="Int. J. Syst. Evol. Microbiol.">
        <title>The Global Catalogue of Microorganisms (GCM) 10K type strain sequencing project: providing services to taxonomists for standard genome sequencing and annotation.</title>
        <authorList>
            <consortium name="The Broad Institute Genomics Platform"/>
            <consortium name="The Broad Institute Genome Sequencing Center for Infectious Disease"/>
            <person name="Wu L."/>
            <person name="Ma J."/>
        </authorList>
    </citation>
    <scope>NUCLEOTIDE SEQUENCE [LARGE SCALE GENOMIC DNA]</scope>
    <source>
        <strain evidence="3">KCTC 42087</strain>
    </source>
</reference>
<evidence type="ECO:0000259" key="1">
    <source>
        <dbReference type="Pfam" id="PF08804"/>
    </source>
</evidence>
<dbReference type="Proteomes" id="UP001596074">
    <property type="component" value="Unassembled WGS sequence"/>
</dbReference>
<proteinExistence type="predicted"/>
<evidence type="ECO:0000313" key="2">
    <source>
        <dbReference type="EMBL" id="MFC5755086.1"/>
    </source>
</evidence>
<keyword evidence="3" id="KW-1185">Reference proteome</keyword>
<evidence type="ECO:0000313" key="3">
    <source>
        <dbReference type="Proteomes" id="UP001596074"/>
    </source>
</evidence>
<dbReference type="Pfam" id="PF08804">
    <property type="entry name" value="gp32"/>
    <property type="match status" value="1"/>
</dbReference>